<protein>
    <submittedName>
        <fullName evidence="1">Uncharacterized protein</fullName>
    </submittedName>
</protein>
<reference evidence="1 2" key="1">
    <citation type="submission" date="2019-09" db="EMBL/GenBank/DDBJ databases">
        <title>Draft genome sequencing and comparative genomics of hatchery-associated Vibrios.</title>
        <authorList>
            <person name="Kehlet-Delgado H."/>
            <person name="Mueller R.S."/>
        </authorList>
    </citation>
    <scope>NUCLEOTIDE SEQUENCE [LARGE SCALE GENOMIC DNA]</scope>
    <source>
        <strain evidence="1 2">081416A</strain>
    </source>
</reference>
<comment type="caution">
    <text evidence="1">The sequence shown here is derived from an EMBL/GenBank/DDBJ whole genome shotgun (WGS) entry which is preliminary data.</text>
</comment>
<organism evidence="1 2">
    <name type="scientific">Vibrio alginolyticus</name>
    <dbReference type="NCBI Taxonomy" id="663"/>
    <lineage>
        <taxon>Bacteria</taxon>
        <taxon>Pseudomonadati</taxon>
        <taxon>Pseudomonadota</taxon>
        <taxon>Gammaproteobacteria</taxon>
        <taxon>Vibrionales</taxon>
        <taxon>Vibrionaceae</taxon>
        <taxon>Vibrio</taxon>
    </lineage>
</organism>
<dbReference type="EMBL" id="VTYF01000002">
    <property type="protein sequence ID" value="NOI08111.1"/>
    <property type="molecule type" value="Genomic_DNA"/>
</dbReference>
<name>A0A7Y4EX48_VIBAL</name>
<evidence type="ECO:0000313" key="2">
    <source>
        <dbReference type="Proteomes" id="UP000532247"/>
    </source>
</evidence>
<proteinExistence type="predicted"/>
<dbReference type="Proteomes" id="UP000532247">
    <property type="component" value="Unassembled WGS sequence"/>
</dbReference>
<evidence type="ECO:0000313" key="1">
    <source>
        <dbReference type="EMBL" id="NOI08111.1"/>
    </source>
</evidence>
<gene>
    <name evidence="1" type="ORF">F0254_04430</name>
</gene>
<accession>A0A7Y4EX48</accession>
<dbReference type="AlphaFoldDB" id="A0A7Y4EX48"/>
<sequence length="69" mass="7915">MLGEARMTWFVDMAAMSDRVILNQESAAKYANQGMKPLPIKKERKKIFTTEFNLSAICIHAYPCINQLH</sequence>